<proteinExistence type="predicted"/>
<reference evidence="2" key="1">
    <citation type="journal article" date="2019" name="Int. J. Syst. Evol. Microbiol.">
        <title>The Global Catalogue of Microorganisms (GCM) 10K type strain sequencing project: providing services to taxonomists for standard genome sequencing and annotation.</title>
        <authorList>
            <consortium name="The Broad Institute Genomics Platform"/>
            <consortium name="The Broad Institute Genome Sequencing Center for Infectious Disease"/>
            <person name="Wu L."/>
            <person name="Ma J."/>
        </authorList>
    </citation>
    <scope>NUCLEOTIDE SEQUENCE [LARGE SCALE GENOMIC DNA]</scope>
    <source>
        <strain evidence="2">KCTC 23314</strain>
    </source>
</reference>
<protein>
    <recommendedName>
        <fullName evidence="3">DUF2783 domain-containing protein</fullName>
    </recommendedName>
</protein>
<dbReference type="RefSeq" id="WP_189688778.1">
    <property type="nucleotide sequence ID" value="NZ_BMYK01000015.1"/>
</dbReference>
<dbReference type="Proteomes" id="UP000626210">
    <property type="component" value="Unassembled WGS sequence"/>
</dbReference>
<gene>
    <name evidence="1" type="ORF">GCM10007320_41150</name>
</gene>
<keyword evidence="2" id="KW-1185">Reference proteome</keyword>
<sequence length="81" mass="8932">MTREQLEQCVRALAAADTSDEMRALAYDLLDKLLRMYDGGRLSREVLLLVLDSLALIPDLAACVERIRTQMGEAPSKPGAL</sequence>
<name>A0ABQ3G5K4_9BURK</name>
<evidence type="ECO:0008006" key="3">
    <source>
        <dbReference type="Google" id="ProtNLM"/>
    </source>
</evidence>
<evidence type="ECO:0000313" key="2">
    <source>
        <dbReference type="Proteomes" id="UP000626210"/>
    </source>
</evidence>
<organism evidence="1 2">
    <name type="scientific">Pseudorhodoferax aquiterrae</name>
    <dbReference type="NCBI Taxonomy" id="747304"/>
    <lineage>
        <taxon>Bacteria</taxon>
        <taxon>Pseudomonadati</taxon>
        <taxon>Pseudomonadota</taxon>
        <taxon>Betaproteobacteria</taxon>
        <taxon>Burkholderiales</taxon>
        <taxon>Comamonadaceae</taxon>
    </lineage>
</organism>
<evidence type="ECO:0000313" key="1">
    <source>
        <dbReference type="EMBL" id="GHC91871.1"/>
    </source>
</evidence>
<dbReference type="EMBL" id="BMYK01000015">
    <property type="protein sequence ID" value="GHC91871.1"/>
    <property type="molecule type" value="Genomic_DNA"/>
</dbReference>
<accession>A0ABQ3G5K4</accession>
<comment type="caution">
    <text evidence="1">The sequence shown here is derived from an EMBL/GenBank/DDBJ whole genome shotgun (WGS) entry which is preliminary data.</text>
</comment>